<gene>
    <name evidence="1" type="ORF">KK488_13240</name>
</gene>
<dbReference type="RefSeq" id="WP_214624160.1">
    <property type="nucleotide sequence ID" value="NZ_JAHGAW010000008.1"/>
</dbReference>
<sequence length="78" mass="8863">MSRSRRKTPIFGNASAPSEAAWKAKAARKLRHNVRQVLATTLDGDRFAGKRWDGVNPYDGPKDGKHWFGKADARWLRK</sequence>
<evidence type="ECO:0000313" key="1">
    <source>
        <dbReference type="EMBL" id="MBT2187912.1"/>
    </source>
</evidence>
<reference evidence="1" key="1">
    <citation type="submission" date="2021-05" db="EMBL/GenBank/DDBJ databases">
        <title>Genome of Sphingobium sp. strain.</title>
        <authorList>
            <person name="Fan R."/>
        </authorList>
    </citation>
    <scope>NUCLEOTIDE SEQUENCE</scope>
    <source>
        <strain evidence="1">H33</strain>
    </source>
</reference>
<dbReference type="AlphaFoldDB" id="A0A9X1DDH0"/>
<proteinExistence type="predicted"/>
<name>A0A9X1DDH0_9SPHN</name>
<protein>
    <submittedName>
        <fullName evidence="1">Uncharacterized protein</fullName>
    </submittedName>
</protein>
<organism evidence="1 2">
    <name type="scientific">Sphingobium nicotianae</name>
    <dbReference type="NCBI Taxonomy" id="2782607"/>
    <lineage>
        <taxon>Bacteria</taxon>
        <taxon>Pseudomonadati</taxon>
        <taxon>Pseudomonadota</taxon>
        <taxon>Alphaproteobacteria</taxon>
        <taxon>Sphingomonadales</taxon>
        <taxon>Sphingomonadaceae</taxon>
        <taxon>Sphingobium</taxon>
    </lineage>
</organism>
<accession>A0A9X1DDH0</accession>
<dbReference type="Proteomes" id="UP001138757">
    <property type="component" value="Unassembled WGS sequence"/>
</dbReference>
<dbReference type="EMBL" id="JAHGAW010000008">
    <property type="protein sequence ID" value="MBT2187912.1"/>
    <property type="molecule type" value="Genomic_DNA"/>
</dbReference>
<keyword evidence="2" id="KW-1185">Reference proteome</keyword>
<evidence type="ECO:0000313" key="2">
    <source>
        <dbReference type="Proteomes" id="UP001138757"/>
    </source>
</evidence>
<comment type="caution">
    <text evidence="1">The sequence shown here is derived from an EMBL/GenBank/DDBJ whole genome shotgun (WGS) entry which is preliminary data.</text>
</comment>